<proteinExistence type="predicted"/>
<dbReference type="Proteomes" id="UP000586976">
    <property type="component" value="Unassembled WGS sequence"/>
</dbReference>
<sequence>MSDRIALGVLTRVLPAELVDEVIAETGPG</sequence>
<evidence type="ECO:0000313" key="2">
    <source>
        <dbReference type="Proteomes" id="UP000586976"/>
    </source>
</evidence>
<accession>A0A7W2D6H3</accession>
<protein>
    <submittedName>
        <fullName evidence="1">Transposase domain-containing protein</fullName>
    </submittedName>
</protein>
<name>A0A7W2D6H3_9ACTN</name>
<reference evidence="1 2" key="1">
    <citation type="submission" date="2020-07" db="EMBL/GenBank/DDBJ databases">
        <title>Streptomyces isolated from Indian soil.</title>
        <authorList>
            <person name="Mandal S."/>
            <person name="Maiti P.K."/>
        </authorList>
    </citation>
    <scope>NUCLEOTIDE SEQUENCE [LARGE SCALE GENOMIC DNA]</scope>
    <source>
        <strain evidence="1 2">PSKA54</strain>
    </source>
</reference>
<dbReference type="EMBL" id="JACEQY010000043">
    <property type="protein sequence ID" value="MBA4865541.1"/>
    <property type="molecule type" value="Genomic_DNA"/>
</dbReference>
<evidence type="ECO:0000313" key="1">
    <source>
        <dbReference type="EMBL" id="MBA4865541.1"/>
    </source>
</evidence>
<dbReference type="AlphaFoldDB" id="A0A7W2D6H3"/>
<keyword evidence="2" id="KW-1185">Reference proteome</keyword>
<gene>
    <name evidence="1" type="ORF">H1V43_30225</name>
</gene>
<organism evidence="1 2">
    <name type="scientific">Streptomyces himalayensis subsp. aureolus</name>
    <dbReference type="NCBI Taxonomy" id="2758039"/>
    <lineage>
        <taxon>Bacteria</taxon>
        <taxon>Bacillati</taxon>
        <taxon>Actinomycetota</taxon>
        <taxon>Actinomycetes</taxon>
        <taxon>Kitasatosporales</taxon>
        <taxon>Streptomycetaceae</taxon>
        <taxon>Streptomyces</taxon>
        <taxon>Streptomyces himalayensis</taxon>
    </lineage>
</organism>
<comment type="caution">
    <text evidence="1">The sequence shown here is derived from an EMBL/GenBank/DDBJ whole genome shotgun (WGS) entry which is preliminary data.</text>
</comment>